<evidence type="ECO:0000313" key="3">
    <source>
        <dbReference type="Proteomes" id="UP000265631"/>
    </source>
</evidence>
<keyword evidence="1" id="KW-0812">Transmembrane</keyword>
<keyword evidence="3" id="KW-1185">Reference proteome</keyword>
<keyword evidence="1" id="KW-0472">Membrane</keyword>
<sequence length="536" mass="59291">MQTPSPVASPWPLKEAFIGGKIGSGADDRKSWHRLEDLPTPFQTQYPRLSQPWLPGFWTRFPYRGLSMWLLALIGTMSAVLILKYSDGVPVDHWDKNMQPTVWLALTSALSGAFLAVAFTEGAAISYWRTAGKPVTLQQLQAVYGSSTGIIQAAINLFTWKSKTLGIARELPEDYGCIITGRSHYATSLLTKNFSDIAHSYSRRDEMAAFGTTCTNCTTKIRGFGFQVNCTETAREYNLTAGADEAALQKAMNGASFFQVNITEFREYEVYSMPDGSFLRYTTLYKEQDECAGKTKIQTCDLHGGIAEFPVRIEDDKVELVGTWKDDKFIERKYMRPAGLAPPGGGNLLSGFRIIVENLFSSAAYMSFTGATGYDITSSGLAAAQYLTMNGPVPSCNDTWSNPMDDVIELTRNIGFRASLQYAQYNTTDKQKVTYDSGTTTLVYVTDYEKMWIAVLVSLIGIFSVLPTFWGWWELGRDVSLNPLEIANAFGTVGQESHIMSNVDPNHNVGGIVNAVHDIGPVRGWVGEKSDQGREI</sequence>
<feature type="transmembrane region" description="Helical" evidence="1">
    <location>
        <begin position="66"/>
        <end position="83"/>
    </location>
</feature>
<dbReference type="STRING" id="2594813.A0A395N2A9"/>
<evidence type="ECO:0000313" key="2">
    <source>
        <dbReference type="EMBL" id="RFN54258.1"/>
    </source>
</evidence>
<accession>A0A395N2A9</accession>
<comment type="caution">
    <text evidence="2">The sequence shown here is derived from an EMBL/GenBank/DDBJ whole genome shotgun (WGS) entry which is preliminary data.</text>
</comment>
<protein>
    <submittedName>
        <fullName evidence="2">Uncharacterized protein</fullName>
    </submittedName>
</protein>
<gene>
    <name evidence="2" type="ORF">FIE12Z_1384</name>
</gene>
<dbReference type="Pfam" id="PF11374">
    <property type="entry name" value="DUF3176"/>
    <property type="match status" value="1"/>
</dbReference>
<dbReference type="AlphaFoldDB" id="A0A395N2A9"/>
<proteinExistence type="predicted"/>
<organism evidence="2 3">
    <name type="scientific">Fusarium flagelliforme</name>
    <dbReference type="NCBI Taxonomy" id="2675880"/>
    <lineage>
        <taxon>Eukaryota</taxon>
        <taxon>Fungi</taxon>
        <taxon>Dikarya</taxon>
        <taxon>Ascomycota</taxon>
        <taxon>Pezizomycotina</taxon>
        <taxon>Sordariomycetes</taxon>
        <taxon>Hypocreomycetidae</taxon>
        <taxon>Hypocreales</taxon>
        <taxon>Nectriaceae</taxon>
        <taxon>Fusarium</taxon>
        <taxon>Fusarium incarnatum-equiseti species complex</taxon>
    </lineage>
</organism>
<dbReference type="InterPro" id="IPR021514">
    <property type="entry name" value="DUF3176"/>
</dbReference>
<reference evidence="2" key="1">
    <citation type="journal article" date="2018" name="PLoS Pathog.">
        <title>Evolution of structural diversity of trichothecenes, a family of toxins produced by plant pathogenic and entomopathogenic fungi.</title>
        <authorList>
            <person name="Proctor R.H."/>
            <person name="McCormick S.P."/>
            <person name="Kim H.S."/>
            <person name="Cardoza R.E."/>
            <person name="Stanley A.M."/>
            <person name="Lindo L."/>
            <person name="Kelly A."/>
            <person name="Brown D.W."/>
            <person name="Lee T."/>
            <person name="Vaughan M.M."/>
            <person name="Alexander N.J."/>
            <person name="Busman M."/>
            <person name="Gutierrez S."/>
        </authorList>
    </citation>
    <scope>NUCLEOTIDE SEQUENCE [LARGE SCALE GENOMIC DNA]</scope>
    <source>
        <strain evidence="2">NRRL 13405</strain>
    </source>
</reference>
<feature type="transmembrane region" description="Helical" evidence="1">
    <location>
        <begin position="103"/>
        <end position="128"/>
    </location>
</feature>
<dbReference type="PANTHER" id="PTHR37576">
    <property type="entry name" value="DEFECT AT LOW TEMPERATURE PROTEIN 1"/>
    <property type="match status" value="1"/>
</dbReference>
<name>A0A395N2A9_9HYPO</name>
<dbReference type="Proteomes" id="UP000265631">
    <property type="component" value="Unassembled WGS sequence"/>
</dbReference>
<dbReference type="PANTHER" id="PTHR37576:SF2">
    <property type="entry name" value="DEFECT AT LOW TEMPERATURE PROTEIN 1"/>
    <property type="match status" value="1"/>
</dbReference>
<dbReference type="EMBL" id="PXXK01000028">
    <property type="protein sequence ID" value="RFN54258.1"/>
    <property type="molecule type" value="Genomic_DNA"/>
</dbReference>
<evidence type="ECO:0000256" key="1">
    <source>
        <dbReference type="SAM" id="Phobius"/>
    </source>
</evidence>
<feature type="transmembrane region" description="Helical" evidence="1">
    <location>
        <begin position="451"/>
        <end position="473"/>
    </location>
</feature>
<keyword evidence="1" id="KW-1133">Transmembrane helix</keyword>